<accession>A0ABQ5BA07</accession>
<reference evidence="1" key="2">
    <citation type="submission" date="2022-01" db="EMBL/GenBank/DDBJ databases">
        <authorList>
            <person name="Yamashiro T."/>
            <person name="Shiraishi A."/>
            <person name="Satake H."/>
            <person name="Nakayama K."/>
        </authorList>
    </citation>
    <scope>NUCLEOTIDE SEQUENCE</scope>
</reference>
<organism evidence="1 2">
    <name type="scientific">Tanacetum coccineum</name>
    <dbReference type="NCBI Taxonomy" id="301880"/>
    <lineage>
        <taxon>Eukaryota</taxon>
        <taxon>Viridiplantae</taxon>
        <taxon>Streptophyta</taxon>
        <taxon>Embryophyta</taxon>
        <taxon>Tracheophyta</taxon>
        <taxon>Spermatophyta</taxon>
        <taxon>Magnoliopsida</taxon>
        <taxon>eudicotyledons</taxon>
        <taxon>Gunneridae</taxon>
        <taxon>Pentapetalae</taxon>
        <taxon>asterids</taxon>
        <taxon>campanulids</taxon>
        <taxon>Asterales</taxon>
        <taxon>Asteraceae</taxon>
        <taxon>Asteroideae</taxon>
        <taxon>Anthemideae</taxon>
        <taxon>Anthemidinae</taxon>
        <taxon>Tanacetum</taxon>
    </lineage>
</organism>
<protein>
    <submittedName>
        <fullName evidence="1">Uncharacterized protein</fullName>
    </submittedName>
</protein>
<sequence>MEGFQKKGLYTSVNDSHLQMPWLFQSRAIGGYDWSFQLKKAITNFGSNGLSSKASFKFIKFRLYGYQMGLESLEARIVVHEKNEAIYEESLSRGFDWFMFRLHISEEVLKEVKLLRKWCYSVVPVESGLLKQCRTQMSPGFDLHVATQIVTAGNQTNKNVGIKDNVDARVIIPTQHLYSATILYDSPQQPRKDAVVDDAGKKD</sequence>
<evidence type="ECO:0000313" key="2">
    <source>
        <dbReference type="Proteomes" id="UP001151760"/>
    </source>
</evidence>
<name>A0ABQ5BA07_9ASTR</name>
<dbReference type="Proteomes" id="UP001151760">
    <property type="component" value="Unassembled WGS sequence"/>
</dbReference>
<evidence type="ECO:0000313" key="1">
    <source>
        <dbReference type="EMBL" id="GJT10648.1"/>
    </source>
</evidence>
<keyword evidence="2" id="KW-1185">Reference proteome</keyword>
<comment type="caution">
    <text evidence="1">The sequence shown here is derived from an EMBL/GenBank/DDBJ whole genome shotgun (WGS) entry which is preliminary data.</text>
</comment>
<dbReference type="EMBL" id="BQNB010013004">
    <property type="protein sequence ID" value="GJT10648.1"/>
    <property type="molecule type" value="Genomic_DNA"/>
</dbReference>
<reference evidence="1" key="1">
    <citation type="journal article" date="2022" name="Int. J. Mol. Sci.">
        <title>Draft Genome of Tanacetum Coccineum: Genomic Comparison of Closely Related Tanacetum-Family Plants.</title>
        <authorList>
            <person name="Yamashiro T."/>
            <person name="Shiraishi A."/>
            <person name="Nakayama K."/>
            <person name="Satake H."/>
        </authorList>
    </citation>
    <scope>NUCLEOTIDE SEQUENCE</scope>
</reference>
<gene>
    <name evidence="1" type="ORF">Tco_0857690</name>
</gene>
<proteinExistence type="predicted"/>